<dbReference type="Pfam" id="PF13468">
    <property type="entry name" value="Glyoxalase_3"/>
    <property type="match status" value="1"/>
</dbReference>
<sequence>METDHLVVAAASLAQGGAWCEQVLGVTPLPGGKHALMGTHNCLLNISSALYPRCYLEIIAMDPEAPPPGRARWFDLDQPALQQRLQDGAGLIHWVARVPNLDAALAQCRSEGVDAGEPVAASRGALSWRIALREDGRRLKREALPVLIEWGAAHPCDQMPASGVQLLALEARDGLRARLATPRGEIVLEQIG</sequence>
<keyword evidence="3" id="KW-1185">Reference proteome</keyword>
<evidence type="ECO:0000259" key="1">
    <source>
        <dbReference type="Pfam" id="PF13468"/>
    </source>
</evidence>
<name>A0AA95NGD1_9BURK</name>
<dbReference type="RefSeq" id="WP_285234929.1">
    <property type="nucleotide sequence ID" value="NZ_CP116346.1"/>
</dbReference>
<dbReference type="KEGG" id="pais:PFX98_09350"/>
<proteinExistence type="predicted"/>
<dbReference type="InterPro" id="IPR029068">
    <property type="entry name" value="Glyas_Bleomycin-R_OHBP_Dase"/>
</dbReference>
<evidence type="ECO:0000313" key="2">
    <source>
        <dbReference type="EMBL" id="WIT13809.1"/>
    </source>
</evidence>
<dbReference type="Proteomes" id="UP001177769">
    <property type="component" value="Chromosome"/>
</dbReference>
<dbReference type="Gene3D" id="3.10.180.10">
    <property type="entry name" value="2,3-Dihydroxybiphenyl 1,2-Dioxygenase, domain 1"/>
    <property type="match status" value="1"/>
</dbReference>
<dbReference type="SUPFAM" id="SSF54593">
    <property type="entry name" value="Glyoxalase/Bleomycin resistance protein/Dihydroxybiphenyl dioxygenase"/>
    <property type="match status" value="1"/>
</dbReference>
<protein>
    <submittedName>
        <fullName evidence="2">VOC family protein</fullName>
    </submittedName>
</protein>
<dbReference type="AlphaFoldDB" id="A0AA95NGD1"/>
<organism evidence="2 3">
    <name type="scientific">Paucibacter sediminis</name>
    <dbReference type="NCBI Taxonomy" id="3019553"/>
    <lineage>
        <taxon>Bacteria</taxon>
        <taxon>Pseudomonadati</taxon>
        <taxon>Pseudomonadota</taxon>
        <taxon>Betaproteobacteria</taxon>
        <taxon>Burkholderiales</taxon>
        <taxon>Sphaerotilaceae</taxon>
        <taxon>Roseateles</taxon>
    </lineage>
</organism>
<gene>
    <name evidence="2" type="ORF">PFX98_09350</name>
</gene>
<feature type="domain" description="Glyoxalase-like" evidence="1">
    <location>
        <begin position="4"/>
        <end position="171"/>
    </location>
</feature>
<dbReference type="InterPro" id="IPR025870">
    <property type="entry name" value="Glyoxalase-like_dom"/>
</dbReference>
<reference evidence="2" key="1">
    <citation type="submission" date="2023-01" db="EMBL/GenBank/DDBJ databases">
        <title>Whole genome sequence of Paucibacter sp. S2-9 isolated from pond sediment.</title>
        <authorList>
            <person name="Jung J.Y."/>
        </authorList>
    </citation>
    <scope>NUCLEOTIDE SEQUENCE</scope>
    <source>
        <strain evidence="2">S2-9</strain>
    </source>
</reference>
<dbReference type="EMBL" id="CP116346">
    <property type="protein sequence ID" value="WIT13809.1"/>
    <property type="molecule type" value="Genomic_DNA"/>
</dbReference>
<accession>A0AA95NGD1</accession>
<evidence type="ECO:0000313" key="3">
    <source>
        <dbReference type="Proteomes" id="UP001177769"/>
    </source>
</evidence>